<organism evidence="4 5">
    <name type="scientific">Salininema proteolyticum</name>
    <dbReference type="NCBI Taxonomy" id="1607685"/>
    <lineage>
        <taxon>Bacteria</taxon>
        <taxon>Bacillati</taxon>
        <taxon>Actinomycetota</taxon>
        <taxon>Actinomycetes</taxon>
        <taxon>Glycomycetales</taxon>
        <taxon>Glycomycetaceae</taxon>
        <taxon>Salininema</taxon>
    </lineage>
</organism>
<gene>
    <name evidence="4" type="primary">istA</name>
    <name evidence="4" type="ORF">ACFPET_20680</name>
</gene>
<accession>A0ABV8U4W8</accession>
<dbReference type="InterPro" id="IPR054353">
    <property type="entry name" value="IstA-like_C"/>
</dbReference>
<evidence type="ECO:0000256" key="1">
    <source>
        <dbReference type="ARBA" id="ARBA00009277"/>
    </source>
</evidence>
<dbReference type="RefSeq" id="WP_380624784.1">
    <property type="nucleotide sequence ID" value="NZ_JBHSDK010000041.1"/>
</dbReference>
<dbReference type="EMBL" id="JBHSDK010000041">
    <property type="protein sequence ID" value="MFC4337616.1"/>
    <property type="molecule type" value="Genomic_DNA"/>
</dbReference>
<comment type="similarity">
    <text evidence="1">Belongs to the transposase IS21/IS408/IS1162 family.</text>
</comment>
<dbReference type="InterPro" id="IPR001584">
    <property type="entry name" value="Integrase_cat-core"/>
</dbReference>
<proteinExistence type="inferred from homology"/>
<dbReference type="Gene3D" id="3.30.420.10">
    <property type="entry name" value="Ribonuclease H-like superfamily/Ribonuclease H"/>
    <property type="match status" value="1"/>
</dbReference>
<protein>
    <submittedName>
        <fullName evidence="4">IS21 family transposase</fullName>
    </submittedName>
</protein>
<feature type="region of interest" description="Disordered" evidence="2">
    <location>
        <begin position="358"/>
        <end position="392"/>
    </location>
</feature>
<evidence type="ECO:0000313" key="5">
    <source>
        <dbReference type="Proteomes" id="UP001595823"/>
    </source>
</evidence>
<dbReference type="Proteomes" id="UP001595823">
    <property type="component" value="Unassembled WGS sequence"/>
</dbReference>
<evidence type="ECO:0000259" key="3">
    <source>
        <dbReference type="PROSITE" id="PS50994"/>
    </source>
</evidence>
<evidence type="ECO:0000313" key="4">
    <source>
        <dbReference type="EMBL" id="MFC4337616.1"/>
    </source>
</evidence>
<name>A0ABV8U4W8_9ACTN</name>
<dbReference type="SUPFAM" id="SSF53098">
    <property type="entry name" value="Ribonuclease H-like"/>
    <property type="match status" value="1"/>
</dbReference>
<feature type="domain" description="Integrase catalytic" evidence="3">
    <location>
        <begin position="116"/>
        <end position="292"/>
    </location>
</feature>
<reference evidence="5" key="1">
    <citation type="journal article" date="2019" name="Int. J. Syst. Evol. Microbiol.">
        <title>The Global Catalogue of Microorganisms (GCM) 10K type strain sequencing project: providing services to taxonomists for standard genome sequencing and annotation.</title>
        <authorList>
            <consortium name="The Broad Institute Genomics Platform"/>
            <consortium name="The Broad Institute Genome Sequencing Center for Infectious Disease"/>
            <person name="Wu L."/>
            <person name="Ma J."/>
        </authorList>
    </citation>
    <scope>NUCLEOTIDE SEQUENCE [LARGE SCALE GENOMIC DNA]</scope>
    <source>
        <strain evidence="5">IBRC-M 10908</strain>
    </source>
</reference>
<dbReference type="InterPro" id="IPR036397">
    <property type="entry name" value="RNaseH_sf"/>
</dbReference>
<evidence type="ECO:0000256" key="2">
    <source>
        <dbReference type="SAM" id="MobiDB-lite"/>
    </source>
</evidence>
<dbReference type="NCBIfam" id="NF033546">
    <property type="entry name" value="transpos_IS21"/>
    <property type="match status" value="1"/>
</dbReference>
<dbReference type="Pfam" id="PF22483">
    <property type="entry name" value="Mu-transpos_C_2"/>
    <property type="match status" value="1"/>
</dbReference>
<dbReference type="InterPro" id="IPR012337">
    <property type="entry name" value="RNaseH-like_sf"/>
</dbReference>
<keyword evidence="5" id="KW-1185">Reference proteome</keyword>
<dbReference type="PROSITE" id="PS50994">
    <property type="entry name" value="INTEGRASE"/>
    <property type="match status" value="1"/>
</dbReference>
<dbReference type="PANTHER" id="PTHR35004">
    <property type="entry name" value="TRANSPOSASE RV3428C-RELATED"/>
    <property type="match status" value="1"/>
</dbReference>
<sequence>MKSDREIMEILEAYDLTGSYRKAAELAGCDHHTVAHYVALRGQGVDPTARKPRAKMIDTYLPKIEELVERSKGKIGADVVHRKLTALGFTGTDRTTRRAVAAAKHAWRSGNRRVYRPWIPEPGMWLQYDYGEGPKVDGQRTHLWCAWLAWSRFRVVFPIWDKTLPTVAACLDRTFRIIGGVPTYVLTDNEKTVTLDHVAGIPVRHPTMAQVGRFYGTTVRTCLPADPESKGGSENTVKIAKRDLVPTAVNLRAQYGAFSALEEACEAWSEEVNFRVHTATQRVPAEALMEEQTRLHLVPEEPFSAAFGETRRVRRDATVTLNRVVYSVPHQLTDQTVWVRHDGDEVVIVAASEAGAREVARHTRSTPGQPSINDDHYPPSTRGNRRPKPGNKIESQFLALGHEAEEWLIAAAAAGASRISQTMTRALEAVCDHGRPAVIRALATACTAERFDTASFDDILAYQQYRARAEVTRASEDHSLQPGTGAWASFGPN</sequence>
<comment type="caution">
    <text evidence="4">The sequence shown here is derived from an EMBL/GenBank/DDBJ whole genome shotgun (WGS) entry which is preliminary data.</text>
</comment>